<keyword evidence="6" id="KW-0408">Iron</keyword>
<dbReference type="Pfam" id="PF01568">
    <property type="entry name" value="Molydop_binding"/>
    <property type="match status" value="1"/>
</dbReference>
<evidence type="ECO:0000256" key="7">
    <source>
        <dbReference type="ARBA" id="ARBA00023014"/>
    </source>
</evidence>
<dbReference type="InterPro" id="IPR009010">
    <property type="entry name" value="Asp_de-COase-like_dom_sf"/>
</dbReference>
<dbReference type="PROSITE" id="PS00490">
    <property type="entry name" value="MOLYBDOPTERIN_PROK_2"/>
    <property type="match status" value="1"/>
</dbReference>
<dbReference type="SUPFAM" id="SSF50692">
    <property type="entry name" value="ADC-like"/>
    <property type="match status" value="1"/>
</dbReference>
<organism evidence="9 10">
    <name type="scientific">Gemmata palustris</name>
    <dbReference type="NCBI Taxonomy" id="2822762"/>
    <lineage>
        <taxon>Bacteria</taxon>
        <taxon>Pseudomonadati</taxon>
        <taxon>Planctomycetota</taxon>
        <taxon>Planctomycetia</taxon>
        <taxon>Gemmatales</taxon>
        <taxon>Gemmataceae</taxon>
        <taxon>Gemmata</taxon>
    </lineage>
</organism>
<dbReference type="Pfam" id="PF04879">
    <property type="entry name" value="Molybdop_Fe4S4"/>
    <property type="match status" value="1"/>
</dbReference>
<keyword evidence="5" id="KW-0560">Oxidoreductase</keyword>
<keyword evidence="7" id="KW-0411">Iron-sulfur</keyword>
<dbReference type="Gene3D" id="2.20.25.90">
    <property type="entry name" value="ADC-like domains"/>
    <property type="match status" value="1"/>
</dbReference>
<name>A0ABS5BV41_9BACT</name>
<dbReference type="EMBL" id="JAGKQQ010000001">
    <property type="protein sequence ID" value="MBP3957595.1"/>
    <property type="molecule type" value="Genomic_DNA"/>
</dbReference>
<proteinExistence type="inferred from homology"/>
<evidence type="ECO:0000256" key="5">
    <source>
        <dbReference type="ARBA" id="ARBA00023002"/>
    </source>
</evidence>
<dbReference type="Gene3D" id="3.30.2070.10">
    <property type="entry name" value="Formate dehydrogenase/DMSO reductase"/>
    <property type="match status" value="1"/>
</dbReference>
<dbReference type="InterPro" id="IPR037920">
    <property type="entry name" value="YoaE_C"/>
</dbReference>
<dbReference type="InterPro" id="IPR006656">
    <property type="entry name" value="Mopterin_OxRdtase"/>
</dbReference>
<dbReference type="Proteomes" id="UP000676565">
    <property type="component" value="Unassembled WGS sequence"/>
</dbReference>
<dbReference type="InterPro" id="IPR006963">
    <property type="entry name" value="Mopterin_OxRdtase_4Fe-4S_dom"/>
</dbReference>
<dbReference type="CDD" id="cd02766">
    <property type="entry name" value="MopB_3"/>
    <property type="match status" value="1"/>
</dbReference>
<evidence type="ECO:0000256" key="3">
    <source>
        <dbReference type="ARBA" id="ARBA00022505"/>
    </source>
</evidence>
<dbReference type="Gene3D" id="2.40.40.20">
    <property type="match status" value="1"/>
</dbReference>
<keyword evidence="4" id="KW-0479">Metal-binding</keyword>
<evidence type="ECO:0000256" key="2">
    <source>
        <dbReference type="ARBA" id="ARBA00010312"/>
    </source>
</evidence>
<comment type="cofactor">
    <cofactor evidence="1">
        <name>Mo-bis(molybdopterin guanine dinucleotide)</name>
        <dbReference type="ChEBI" id="CHEBI:60539"/>
    </cofactor>
</comment>
<evidence type="ECO:0000256" key="4">
    <source>
        <dbReference type="ARBA" id="ARBA00022723"/>
    </source>
</evidence>
<evidence type="ECO:0000256" key="1">
    <source>
        <dbReference type="ARBA" id="ARBA00001942"/>
    </source>
</evidence>
<dbReference type="PANTHER" id="PTHR43742">
    <property type="entry name" value="TRIMETHYLAMINE-N-OXIDE REDUCTASE"/>
    <property type="match status" value="1"/>
</dbReference>
<dbReference type="PROSITE" id="PS51669">
    <property type="entry name" value="4FE4S_MOW_BIS_MGD"/>
    <property type="match status" value="1"/>
</dbReference>
<evidence type="ECO:0000313" key="10">
    <source>
        <dbReference type="Proteomes" id="UP000676565"/>
    </source>
</evidence>
<evidence type="ECO:0000256" key="6">
    <source>
        <dbReference type="ARBA" id="ARBA00023004"/>
    </source>
</evidence>
<feature type="domain" description="4Fe-4S Mo/W bis-MGD-type" evidence="8">
    <location>
        <begin position="10"/>
        <end position="69"/>
    </location>
</feature>
<keyword evidence="3" id="KW-0500">Molybdenum</keyword>
<comment type="caution">
    <text evidence="9">The sequence shown here is derived from an EMBL/GenBank/DDBJ whole genome shotgun (WGS) entry which is preliminary data.</text>
</comment>
<dbReference type="SMART" id="SM00926">
    <property type="entry name" value="Molybdop_Fe4S4"/>
    <property type="match status" value="1"/>
</dbReference>
<keyword evidence="10" id="KW-1185">Reference proteome</keyword>
<dbReference type="SUPFAM" id="SSF53706">
    <property type="entry name" value="Formate dehydrogenase/DMSO reductase, domains 1-3"/>
    <property type="match status" value="1"/>
</dbReference>
<protein>
    <submittedName>
        <fullName evidence="9">Molybdopterin oxidoreductase family protein</fullName>
    </submittedName>
</protein>
<dbReference type="InterPro" id="IPR006655">
    <property type="entry name" value="Mopterin_OxRdtase_prok_CS"/>
</dbReference>
<dbReference type="Gene3D" id="3.40.228.10">
    <property type="entry name" value="Dimethylsulfoxide Reductase, domain 2"/>
    <property type="match status" value="1"/>
</dbReference>
<gene>
    <name evidence="9" type="ORF">J8F10_20290</name>
</gene>
<accession>A0ABS5BV41</accession>
<dbReference type="Gene3D" id="3.40.50.740">
    <property type="match status" value="1"/>
</dbReference>
<evidence type="ECO:0000313" key="9">
    <source>
        <dbReference type="EMBL" id="MBP3957595.1"/>
    </source>
</evidence>
<dbReference type="CDD" id="cd02786">
    <property type="entry name" value="MopB_CT_3"/>
    <property type="match status" value="1"/>
</dbReference>
<dbReference type="RefSeq" id="WP_210656803.1">
    <property type="nucleotide sequence ID" value="NZ_JAGKQQ010000001.1"/>
</dbReference>
<reference evidence="9 10" key="1">
    <citation type="submission" date="2021-04" db="EMBL/GenBank/DDBJ databases">
        <authorList>
            <person name="Ivanova A."/>
        </authorList>
    </citation>
    <scope>NUCLEOTIDE SEQUENCE [LARGE SCALE GENOMIC DNA]</scope>
    <source>
        <strain evidence="9 10">G18</strain>
    </source>
</reference>
<dbReference type="InterPro" id="IPR006657">
    <property type="entry name" value="MoPterin_dinucl-bd_dom"/>
</dbReference>
<dbReference type="InterPro" id="IPR050612">
    <property type="entry name" value="Prok_Mopterin_Oxidored"/>
</dbReference>
<comment type="similarity">
    <text evidence="2">Belongs to the prokaryotic molybdopterin-containing oxidoreductase family.</text>
</comment>
<dbReference type="PANTHER" id="PTHR43742:SF6">
    <property type="entry name" value="OXIDOREDUCTASE YYAE-RELATED"/>
    <property type="match status" value="1"/>
</dbReference>
<evidence type="ECO:0000259" key="8">
    <source>
        <dbReference type="PROSITE" id="PS51669"/>
    </source>
</evidence>
<sequence>MSTKRELGLVRTVKAVCPHDCPDTCGMVVSVDQATGRAVDLRGDKEHPFTQGFLCQKVSNYLERVYHPDRLLYPMKRVGPKGEGKFTRISWGEAIRTIGEKFRAIAASEDGPQAILPYSYAGTMGKLMYSSLDRRFFHRLGASLLDRTICATAGAVGCDVTLGTRAMIDPQAAVNSRYIVNWGSNTSVTNIHFWKVEHEARKRGARIVTIDPYKSPTAAKSDWWIPIRPGTDAALALGVMHIIFREGWQDDAYLNDHCVGAEQLRARALNQYPPEKVAYITGLSVEEIERFAREYARSQELFGGPALIRLNYGLQRHGGGGMAVRTIVCLPALTGDWRHPGAGAFLSTSKAYPFDDNYLTRPDLIPKGTRTINMVNLAEALHGELPGPAVQALFVYNSNPAAVNPDQSRVLSGLAREDLFTVVHDQFQTDTADFADIVLPATTQLEHFDIHNSYGHLYVQANNPAIAPLGESKPNTEVFRLLAKEMGFEPELFEESDEEIARRSLREDDTSAEPTALTGITLDDTKAGPVRLNLPTNWAPFASGEFPTVSGKCELYSEREARAGRDPLPYYVPPHEDPQTKPELAAKYPLQLLTPPATSFLNSTFVNVNTLRKSAGERTLEIHPTDAARRNITDGQMVRVFNGRGRFRARAIVGESVKPGVVVSLGLWWRKFTDDGANCNSTTSTATTDFGGGATFFDNLVEVTAL</sequence>
<dbReference type="Pfam" id="PF00384">
    <property type="entry name" value="Molybdopterin"/>
    <property type="match status" value="1"/>
</dbReference>